<name>A0A265N6D3_9BACI</name>
<feature type="transmembrane region" description="Helical" evidence="1">
    <location>
        <begin position="7"/>
        <end position="32"/>
    </location>
</feature>
<dbReference type="OrthoDB" id="2194912at2"/>
<dbReference type="GO" id="GO:0008237">
    <property type="term" value="F:metallopeptidase activity"/>
    <property type="evidence" value="ECO:0007669"/>
    <property type="project" value="UniProtKB-KW"/>
</dbReference>
<gene>
    <name evidence="3" type="ORF">CIL03_17390</name>
</gene>
<comment type="caution">
    <text evidence="3">The sequence shown here is derived from an EMBL/GenBank/DDBJ whole genome shotgun (WGS) entry which is preliminary data.</text>
</comment>
<dbReference type="RefSeq" id="WP_094887150.1">
    <property type="nucleotide sequence ID" value="NZ_NPMS01000011.1"/>
</dbReference>
<dbReference type="InterPro" id="IPR003675">
    <property type="entry name" value="Rce1/LyrA-like_dom"/>
</dbReference>
<evidence type="ECO:0000313" key="3">
    <source>
        <dbReference type="EMBL" id="OZU87361.1"/>
    </source>
</evidence>
<evidence type="ECO:0000259" key="2">
    <source>
        <dbReference type="Pfam" id="PF02517"/>
    </source>
</evidence>
<feature type="transmembrane region" description="Helical" evidence="1">
    <location>
        <begin position="116"/>
        <end position="139"/>
    </location>
</feature>
<proteinExistence type="predicted"/>
<dbReference type="GO" id="GO:0080120">
    <property type="term" value="P:CAAX-box protein maturation"/>
    <property type="evidence" value="ECO:0007669"/>
    <property type="project" value="UniProtKB-ARBA"/>
</dbReference>
<feature type="transmembrane region" description="Helical" evidence="1">
    <location>
        <begin position="194"/>
        <end position="215"/>
    </location>
</feature>
<dbReference type="Pfam" id="PF02517">
    <property type="entry name" value="Rce1-like"/>
    <property type="match status" value="1"/>
</dbReference>
<organism evidence="3 4">
    <name type="scientific">Virgibacillus indicus</name>
    <dbReference type="NCBI Taxonomy" id="2024554"/>
    <lineage>
        <taxon>Bacteria</taxon>
        <taxon>Bacillati</taxon>
        <taxon>Bacillota</taxon>
        <taxon>Bacilli</taxon>
        <taxon>Bacillales</taxon>
        <taxon>Bacillaceae</taxon>
        <taxon>Virgibacillus</taxon>
    </lineage>
</organism>
<dbReference type="AlphaFoldDB" id="A0A265N6D3"/>
<dbReference type="GO" id="GO:0006508">
    <property type="term" value="P:proteolysis"/>
    <property type="evidence" value="ECO:0007669"/>
    <property type="project" value="UniProtKB-KW"/>
</dbReference>
<keyword evidence="1" id="KW-0472">Membrane</keyword>
<feature type="transmembrane region" description="Helical" evidence="1">
    <location>
        <begin position="38"/>
        <end position="57"/>
    </location>
</feature>
<feature type="domain" description="CAAX prenyl protease 2/Lysostaphin resistance protein A-like" evidence="2">
    <location>
        <begin position="120"/>
        <end position="206"/>
    </location>
</feature>
<dbReference type="Proteomes" id="UP000216498">
    <property type="component" value="Unassembled WGS sequence"/>
</dbReference>
<evidence type="ECO:0000313" key="4">
    <source>
        <dbReference type="Proteomes" id="UP000216498"/>
    </source>
</evidence>
<keyword evidence="4" id="KW-1185">Reference proteome</keyword>
<evidence type="ECO:0000256" key="1">
    <source>
        <dbReference type="SAM" id="Phobius"/>
    </source>
</evidence>
<sequence length="237" mass="26899">MTKRYWWVIIAYIIMQFSGILFAPVLAAVFSISINEAATYWTIISFILGLIAVLILMKPDMQRPMHRDASSIGGIVLWSVLGLFMAYFSQGIAAMIEIELLGIDPGSENTQLIMDITRATPLFMIIPMFIAPILEEIIFRKIIFGSLYKKMNFFFAALLSSFIFGIIHGEPLHILIYASMGFVFAFLYVKTKRIIVPIIVHMALNSLVVLVQYNLSPEDLERMMKQLEEMQMILIGG</sequence>
<keyword evidence="1" id="KW-1133">Transmembrane helix</keyword>
<dbReference type="GO" id="GO:0004175">
    <property type="term" value="F:endopeptidase activity"/>
    <property type="evidence" value="ECO:0007669"/>
    <property type="project" value="UniProtKB-ARBA"/>
</dbReference>
<protein>
    <submittedName>
        <fullName evidence="3">CPBP family intramembrane metalloprotease</fullName>
    </submittedName>
</protein>
<feature type="transmembrane region" description="Helical" evidence="1">
    <location>
        <begin position="151"/>
        <end position="168"/>
    </location>
</feature>
<dbReference type="PANTHER" id="PTHR36435">
    <property type="entry name" value="SLR1288 PROTEIN"/>
    <property type="match status" value="1"/>
</dbReference>
<keyword evidence="3" id="KW-0482">Metalloprotease</keyword>
<keyword evidence="3" id="KW-0378">Hydrolase</keyword>
<keyword evidence="3" id="KW-0645">Protease</keyword>
<feature type="transmembrane region" description="Helical" evidence="1">
    <location>
        <begin position="69"/>
        <end position="96"/>
    </location>
</feature>
<accession>A0A265N6D3</accession>
<dbReference type="InterPro" id="IPR052710">
    <property type="entry name" value="CAAX_protease"/>
</dbReference>
<keyword evidence="1" id="KW-0812">Transmembrane</keyword>
<dbReference type="PANTHER" id="PTHR36435:SF6">
    <property type="entry name" value="ABORTIVE INFECTION PROTEIN"/>
    <property type="match status" value="1"/>
</dbReference>
<reference evidence="3 4" key="1">
    <citation type="submission" date="2017-08" db="EMBL/GenBank/DDBJ databases">
        <title>Virgibacillus indicus sp. nov. and Virgibacillus profoundi sp. nov, two moderately halophilic bacteria isolated from marine sediment by using the Microfluidic Streak Plate.</title>
        <authorList>
            <person name="Xu B."/>
            <person name="Hu B."/>
            <person name="Wang J."/>
            <person name="Zhu Y."/>
            <person name="Huang L."/>
            <person name="Du W."/>
            <person name="Huang Y."/>
        </authorList>
    </citation>
    <scope>NUCLEOTIDE SEQUENCE [LARGE SCALE GENOMIC DNA]</scope>
    <source>
        <strain evidence="3 4">IO3-P2-C2</strain>
    </source>
</reference>
<feature type="transmembrane region" description="Helical" evidence="1">
    <location>
        <begin position="174"/>
        <end position="189"/>
    </location>
</feature>
<dbReference type="EMBL" id="NPMS01000011">
    <property type="protein sequence ID" value="OZU87361.1"/>
    <property type="molecule type" value="Genomic_DNA"/>
</dbReference>